<sequence>MIRSSGMQKCLTKQNRGRFPMLFYALNYSRFMTNIDTSQYKKIIEETFDGVSTRYDENKFFAISAKRMAELVPSFEIMNVLDVSTGTGAVAIEVARKHHHANIEGIDLSLGMLKQAKNKAQNEGLNKITFKQCDIENIPYANEAFDVVTCGYALFFYPDMEATYQAICKIIKRDGIFVFSSFTNDAFNPYAELFLQRLEVDYKTEAPSRLRERLKTKPQIEELVALSKHKSVNIELYPIRYSITIKEWWSLLNNAGYKSLLDQLNTEQFAQFKQEHLREIESISVDGVIELNTDTLFGVVYV</sequence>
<dbReference type="CDD" id="cd02440">
    <property type="entry name" value="AdoMet_MTases"/>
    <property type="match status" value="1"/>
</dbReference>
<reference evidence="2 3" key="1">
    <citation type="journal article" date="2018" name="ISME J.">
        <title>Endosymbiont genomes yield clues of tubeworm success.</title>
        <authorList>
            <person name="Li Y."/>
            <person name="Liles M.R."/>
            <person name="Halanych K.M."/>
        </authorList>
    </citation>
    <scope>NUCLEOTIDE SEQUENCE [LARGE SCALE GENOMIC DNA]</scope>
    <source>
        <strain evidence="2">A1462</strain>
    </source>
</reference>
<dbReference type="PANTHER" id="PTHR43591:SF24">
    <property type="entry name" value="2-METHOXY-6-POLYPRENYL-1,4-BENZOQUINOL METHYLASE, MITOCHONDRIAL"/>
    <property type="match status" value="1"/>
</dbReference>
<evidence type="ECO:0000259" key="1">
    <source>
        <dbReference type="Pfam" id="PF13847"/>
    </source>
</evidence>
<name>A0A370DS63_9GAMM</name>
<organism evidence="2 3">
    <name type="scientific">endosymbiont of Escarpia spicata</name>
    <dbReference type="NCBI Taxonomy" id="2200908"/>
    <lineage>
        <taxon>Bacteria</taxon>
        <taxon>Pseudomonadati</taxon>
        <taxon>Pseudomonadota</taxon>
        <taxon>Gammaproteobacteria</taxon>
        <taxon>sulfur-oxidizing symbionts</taxon>
    </lineage>
</organism>
<dbReference type="InterPro" id="IPR029063">
    <property type="entry name" value="SAM-dependent_MTases_sf"/>
</dbReference>
<dbReference type="Pfam" id="PF13847">
    <property type="entry name" value="Methyltransf_31"/>
    <property type="match status" value="1"/>
</dbReference>
<keyword evidence="3" id="KW-1185">Reference proteome</keyword>
<comment type="caution">
    <text evidence="2">The sequence shown here is derived from an EMBL/GenBank/DDBJ whole genome shotgun (WGS) entry which is preliminary data.</text>
</comment>
<gene>
    <name evidence="2" type="ORF">DIZ78_03020</name>
</gene>
<dbReference type="Gene3D" id="3.40.50.150">
    <property type="entry name" value="Vaccinia Virus protein VP39"/>
    <property type="match status" value="1"/>
</dbReference>
<dbReference type="GO" id="GO:0008168">
    <property type="term" value="F:methyltransferase activity"/>
    <property type="evidence" value="ECO:0007669"/>
    <property type="project" value="TreeGrafter"/>
</dbReference>
<dbReference type="AlphaFoldDB" id="A0A370DS63"/>
<proteinExistence type="predicted"/>
<protein>
    <recommendedName>
        <fullName evidence="1">Methyltransferase domain-containing protein</fullName>
    </recommendedName>
</protein>
<evidence type="ECO:0000313" key="3">
    <source>
        <dbReference type="Proteomes" id="UP000254771"/>
    </source>
</evidence>
<dbReference type="Proteomes" id="UP000254771">
    <property type="component" value="Unassembled WGS sequence"/>
</dbReference>
<evidence type="ECO:0000313" key="2">
    <source>
        <dbReference type="EMBL" id="RDH87557.1"/>
    </source>
</evidence>
<dbReference type="SUPFAM" id="SSF53335">
    <property type="entry name" value="S-adenosyl-L-methionine-dependent methyltransferases"/>
    <property type="match status" value="1"/>
</dbReference>
<accession>A0A370DS63</accession>
<feature type="domain" description="Methyltransferase" evidence="1">
    <location>
        <begin position="78"/>
        <end position="189"/>
    </location>
</feature>
<dbReference type="PANTHER" id="PTHR43591">
    <property type="entry name" value="METHYLTRANSFERASE"/>
    <property type="match status" value="1"/>
</dbReference>
<dbReference type="InterPro" id="IPR025714">
    <property type="entry name" value="Methyltranfer_dom"/>
</dbReference>
<dbReference type="EMBL" id="QFXE01000005">
    <property type="protein sequence ID" value="RDH87557.1"/>
    <property type="molecule type" value="Genomic_DNA"/>
</dbReference>